<dbReference type="InterPro" id="IPR013785">
    <property type="entry name" value="Aldolase_TIM"/>
</dbReference>
<keyword evidence="2" id="KW-0784">Thiamine biosynthesis</keyword>
<dbReference type="GO" id="GO:0005737">
    <property type="term" value="C:cytoplasm"/>
    <property type="evidence" value="ECO:0007669"/>
    <property type="project" value="TreeGrafter"/>
</dbReference>
<dbReference type="RefSeq" id="WP_111439030.1">
    <property type="nucleotide sequence ID" value="NZ_QKZI01000002.1"/>
</dbReference>
<dbReference type="PANTHER" id="PTHR20857:SF22">
    <property type="entry name" value="THIAZOLE TAUTOMERASE"/>
    <property type="match status" value="1"/>
</dbReference>
<proteinExistence type="predicted"/>
<dbReference type="Proteomes" id="UP000248646">
    <property type="component" value="Unassembled WGS sequence"/>
</dbReference>
<evidence type="ECO:0000313" key="4">
    <source>
        <dbReference type="EMBL" id="PZX05569.1"/>
    </source>
</evidence>
<dbReference type="OrthoDB" id="9815348at2"/>
<dbReference type="AlphaFoldDB" id="A0A2W7MIB1"/>
<gene>
    <name evidence="4" type="ORF">C7437_10221</name>
</gene>
<protein>
    <submittedName>
        <fullName evidence="4">Thiazole tautomerase (Transcriptional regulator TenI)</fullName>
    </submittedName>
</protein>
<dbReference type="Pfam" id="PF02581">
    <property type="entry name" value="TMP-TENI"/>
    <property type="match status" value="1"/>
</dbReference>
<feature type="domain" description="Thiamine phosphate synthase/TenI" evidence="3">
    <location>
        <begin position="12"/>
        <end position="182"/>
    </location>
</feature>
<organism evidence="4 5">
    <name type="scientific">Psychrobacillus insolitus</name>
    <dbReference type="NCBI Taxonomy" id="1461"/>
    <lineage>
        <taxon>Bacteria</taxon>
        <taxon>Bacillati</taxon>
        <taxon>Bacillota</taxon>
        <taxon>Bacilli</taxon>
        <taxon>Bacillales</taxon>
        <taxon>Bacillaceae</taxon>
        <taxon>Psychrobacillus</taxon>
    </lineage>
</organism>
<dbReference type="Gene3D" id="3.20.20.70">
    <property type="entry name" value="Aldolase class I"/>
    <property type="match status" value="1"/>
</dbReference>
<reference evidence="4 5" key="1">
    <citation type="submission" date="2018-06" db="EMBL/GenBank/DDBJ databases">
        <title>Genomic Encyclopedia of Type Strains, Phase IV (KMG-IV): sequencing the most valuable type-strain genomes for metagenomic binning, comparative biology and taxonomic classification.</title>
        <authorList>
            <person name="Goeker M."/>
        </authorList>
    </citation>
    <scope>NUCLEOTIDE SEQUENCE [LARGE SCALE GENOMIC DNA]</scope>
    <source>
        <strain evidence="4 5">DSM 5</strain>
    </source>
</reference>
<dbReference type="EMBL" id="QKZI01000002">
    <property type="protein sequence ID" value="PZX05569.1"/>
    <property type="molecule type" value="Genomic_DNA"/>
</dbReference>
<dbReference type="GO" id="GO:0009228">
    <property type="term" value="P:thiamine biosynthetic process"/>
    <property type="evidence" value="ECO:0007669"/>
    <property type="project" value="UniProtKB-KW"/>
</dbReference>
<dbReference type="GO" id="GO:0004789">
    <property type="term" value="F:thiamine-phosphate diphosphorylase activity"/>
    <property type="evidence" value="ECO:0007669"/>
    <property type="project" value="TreeGrafter"/>
</dbReference>
<dbReference type="NCBIfam" id="NF005819">
    <property type="entry name" value="PRK07695.1"/>
    <property type="match status" value="1"/>
</dbReference>
<evidence type="ECO:0000256" key="2">
    <source>
        <dbReference type="ARBA" id="ARBA00022977"/>
    </source>
</evidence>
<dbReference type="CDD" id="cd00564">
    <property type="entry name" value="TMP_TenI"/>
    <property type="match status" value="1"/>
</dbReference>
<dbReference type="InterPro" id="IPR036206">
    <property type="entry name" value="ThiamineP_synth_sf"/>
</dbReference>
<evidence type="ECO:0000256" key="1">
    <source>
        <dbReference type="ARBA" id="ARBA00004948"/>
    </source>
</evidence>
<comment type="caution">
    <text evidence="4">The sequence shown here is derived from an EMBL/GenBank/DDBJ whole genome shotgun (WGS) entry which is preliminary data.</text>
</comment>
<evidence type="ECO:0000313" key="5">
    <source>
        <dbReference type="Proteomes" id="UP000248646"/>
    </source>
</evidence>
<accession>A0A2W7MIB1</accession>
<evidence type="ECO:0000259" key="3">
    <source>
        <dbReference type="Pfam" id="PF02581"/>
    </source>
</evidence>
<dbReference type="PANTHER" id="PTHR20857">
    <property type="entry name" value="THIAMINE-PHOSPHATE PYROPHOSPHORYLASE"/>
    <property type="match status" value="1"/>
</dbReference>
<comment type="pathway">
    <text evidence="1">Cofactor biosynthesis; thiamine diphosphate biosynthesis.</text>
</comment>
<dbReference type="SUPFAM" id="SSF51391">
    <property type="entry name" value="Thiamin phosphate synthase"/>
    <property type="match status" value="1"/>
</dbReference>
<name>A0A2W7MIB1_9BACI</name>
<keyword evidence="5" id="KW-1185">Reference proteome</keyword>
<sequence length="201" mass="22042">MKKRLLHIISTGKQKPEKLAEIAGQIHPYIDAIHIREKAKTAKEIYEMVNLLTDQNVPLSKIIINDRLDVACVSKVGGVHLAYHSLPVDIVKKQFTSLKVGCSVHSLDEVQTAQELGADYVIFGHVFPTQSKQGLVPKGLKQLELVAHHGSIPVLAIGGIKPTNVREVIETGAQGIAVMSGVLEAENPLETVKEYYRKLSI</sequence>
<dbReference type="InterPro" id="IPR022998">
    <property type="entry name" value="ThiamineP_synth_TenI"/>
</dbReference>